<dbReference type="EMBL" id="ML179408">
    <property type="protein sequence ID" value="THU88502.1"/>
    <property type="molecule type" value="Genomic_DNA"/>
</dbReference>
<sequence>MSTKSRGKYSYRGSDFPPRHPFLHLIPAAMTLQRSTRYAFDFPHNITYQEWETLVDHPAGYGRVHLGSQKRMFLMAFYHQLHCVRELYRGIYDIHDTSATFSHVDHCIHAAASLEEGDFMELPESTGADLFCWDWEAIYQGINASWMAFESWKKSSDRLA</sequence>
<dbReference type="OrthoDB" id="3687641at2759"/>
<reference evidence="1 2" key="1">
    <citation type="journal article" date="2019" name="Nat. Ecol. Evol.">
        <title>Megaphylogeny resolves global patterns of mushroom evolution.</title>
        <authorList>
            <person name="Varga T."/>
            <person name="Krizsan K."/>
            <person name="Foldi C."/>
            <person name="Dima B."/>
            <person name="Sanchez-Garcia M."/>
            <person name="Sanchez-Ramirez S."/>
            <person name="Szollosi G.J."/>
            <person name="Szarkandi J.G."/>
            <person name="Papp V."/>
            <person name="Albert L."/>
            <person name="Andreopoulos W."/>
            <person name="Angelini C."/>
            <person name="Antonin V."/>
            <person name="Barry K.W."/>
            <person name="Bougher N.L."/>
            <person name="Buchanan P."/>
            <person name="Buyck B."/>
            <person name="Bense V."/>
            <person name="Catcheside P."/>
            <person name="Chovatia M."/>
            <person name="Cooper J."/>
            <person name="Damon W."/>
            <person name="Desjardin D."/>
            <person name="Finy P."/>
            <person name="Geml J."/>
            <person name="Haridas S."/>
            <person name="Hughes K."/>
            <person name="Justo A."/>
            <person name="Karasinski D."/>
            <person name="Kautmanova I."/>
            <person name="Kiss B."/>
            <person name="Kocsube S."/>
            <person name="Kotiranta H."/>
            <person name="LaButti K.M."/>
            <person name="Lechner B.E."/>
            <person name="Liimatainen K."/>
            <person name="Lipzen A."/>
            <person name="Lukacs Z."/>
            <person name="Mihaltcheva S."/>
            <person name="Morgado L.N."/>
            <person name="Niskanen T."/>
            <person name="Noordeloos M.E."/>
            <person name="Ohm R.A."/>
            <person name="Ortiz-Santana B."/>
            <person name="Ovrebo C."/>
            <person name="Racz N."/>
            <person name="Riley R."/>
            <person name="Savchenko A."/>
            <person name="Shiryaev A."/>
            <person name="Soop K."/>
            <person name="Spirin V."/>
            <person name="Szebenyi C."/>
            <person name="Tomsovsky M."/>
            <person name="Tulloss R.E."/>
            <person name="Uehling J."/>
            <person name="Grigoriev I.V."/>
            <person name="Vagvolgyi C."/>
            <person name="Papp T."/>
            <person name="Martin F.M."/>
            <person name="Miettinen O."/>
            <person name="Hibbett D.S."/>
            <person name="Nagy L.G."/>
        </authorList>
    </citation>
    <scope>NUCLEOTIDE SEQUENCE [LARGE SCALE GENOMIC DNA]</scope>
    <source>
        <strain evidence="1 2">CBS 962.96</strain>
    </source>
</reference>
<dbReference type="Proteomes" id="UP000297245">
    <property type="component" value="Unassembled WGS sequence"/>
</dbReference>
<protein>
    <submittedName>
        <fullName evidence="1">Uncharacterized protein</fullName>
    </submittedName>
</protein>
<organism evidence="1 2">
    <name type="scientific">Dendrothele bispora (strain CBS 962.96)</name>
    <dbReference type="NCBI Taxonomy" id="1314807"/>
    <lineage>
        <taxon>Eukaryota</taxon>
        <taxon>Fungi</taxon>
        <taxon>Dikarya</taxon>
        <taxon>Basidiomycota</taxon>
        <taxon>Agaricomycotina</taxon>
        <taxon>Agaricomycetes</taxon>
        <taxon>Agaricomycetidae</taxon>
        <taxon>Agaricales</taxon>
        <taxon>Agaricales incertae sedis</taxon>
        <taxon>Dendrothele</taxon>
    </lineage>
</organism>
<keyword evidence="2" id="KW-1185">Reference proteome</keyword>
<proteinExistence type="predicted"/>
<gene>
    <name evidence="1" type="ORF">K435DRAFT_830537</name>
</gene>
<name>A0A4S8LHE2_DENBC</name>
<dbReference type="AlphaFoldDB" id="A0A4S8LHE2"/>
<evidence type="ECO:0000313" key="2">
    <source>
        <dbReference type="Proteomes" id="UP000297245"/>
    </source>
</evidence>
<evidence type="ECO:0000313" key="1">
    <source>
        <dbReference type="EMBL" id="THU88502.1"/>
    </source>
</evidence>
<accession>A0A4S8LHE2</accession>